<dbReference type="AlphaFoldDB" id="A0A292PK74"/>
<feature type="compositionally biased region" description="Pro residues" evidence="1">
    <location>
        <begin position="177"/>
        <end position="187"/>
    </location>
</feature>
<dbReference type="EMBL" id="LN891158">
    <property type="protein sequence ID" value="CUS07939.1"/>
    <property type="molecule type" value="Genomic_DNA"/>
</dbReference>
<feature type="compositionally biased region" description="Polar residues" evidence="1">
    <location>
        <begin position="92"/>
        <end position="115"/>
    </location>
</feature>
<proteinExistence type="predicted"/>
<organism evidence="2 3">
    <name type="scientific">Tuber aestivum</name>
    <name type="common">summer truffle</name>
    <dbReference type="NCBI Taxonomy" id="59557"/>
    <lineage>
        <taxon>Eukaryota</taxon>
        <taxon>Fungi</taxon>
        <taxon>Dikarya</taxon>
        <taxon>Ascomycota</taxon>
        <taxon>Pezizomycotina</taxon>
        <taxon>Pezizomycetes</taxon>
        <taxon>Pezizales</taxon>
        <taxon>Tuberaceae</taxon>
        <taxon>Tuber</taxon>
    </lineage>
</organism>
<accession>A0A292PK74</accession>
<feature type="region of interest" description="Disordered" evidence="1">
    <location>
        <begin position="1"/>
        <end position="26"/>
    </location>
</feature>
<protein>
    <submittedName>
        <fullName evidence="2">Uncharacterized protein</fullName>
    </submittedName>
</protein>
<name>A0A292PK74_9PEZI</name>
<feature type="region of interest" description="Disordered" evidence="1">
    <location>
        <begin position="65"/>
        <end position="206"/>
    </location>
</feature>
<feature type="compositionally biased region" description="Polar residues" evidence="1">
    <location>
        <begin position="124"/>
        <end position="142"/>
    </location>
</feature>
<keyword evidence="3" id="KW-1185">Reference proteome</keyword>
<dbReference type="Proteomes" id="UP001412239">
    <property type="component" value="Unassembled WGS sequence"/>
</dbReference>
<evidence type="ECO:0000313" key="2">
    <source>
        <dbReference type="EMBL" id="CUS07939.1"/>
    </source>
</evidence>
<evidence type="ECO:0000313" key="3">
    <source>
        <dbReference type="Proteomes" id="UP001412239"/>
    </source>
</evidence>
<reference evidence="2" key="1">
    <citation type="submission" date="2015-10" db="EMBL/GenBank/DDBJ databases">
        <authorList>
            <person name="Regsiter A."/>
            <person name="william w."/>
        </authorList>
    </citation>
    <scope>NUCLEOTIDE SEQUENCE</scope>
    <source>
        <strain evidence="2">Montdore</strain>
    </source>
</reference>
<feature type="compositionally biased region" description="Polar residues" evidence="1">
    <location>
        <begin position="1"/>
        <end position="17"/>
    </location>
</feature>
<sequence>MIISNSPGYSQNSQDPSPGNPMPLTPHLQNQLYEKQDYRISFLLEILGFDSRLLPIHPSRHISSPQALGSQFGAPLPRTHLSPSRGPPFTRGDQSQQTVSPLPQNQPPNHSSISTPRDHRHMRPTTQQYPAPQCPHQQQSALGGQVKPREYPWTGARRPQFPHRPQRNSPDQHSGLHPPPPPPPLPPDSLDQFPPLERSPSKTSYPNLLHLNRHRKIHWDKLNKGHSTNRFHCGAVHSLSGNQRFETRKCLHIRGKAASLPSA</sequence>
<gene>
    <name evidence="2" type="ORF">GSTUAT00007958001</name>
</gene>
<evidence type="ECO:0000256" key="1">
    <source>
        <dbReference type="SAM" id="MobiDB-lite"/>
    </source>
</evidence>